<evidence type="ECO:0000313" key="6">
    <source>
        <dbReference type="Proteomes" id="UP000700334"/>
    </source>
</evidence>
<dbReference type="PANTHER" id="PTHR12200:SF17">
    <property type="entry name" value="INTERFERON-INDUCIBLE PROTEIN AIM2"/>
    <property type="match status" value="1"/>
</dbReference>
<dbReference type="InterPro" id="IPR004021">
    <property type="entry name" value="HIN200/IF120x"/>
</dbReference>
<dbReference type="InterPro" id="IPR004020">
    <property type="entry name" value="DAPIN"/>
</dbReference>
<dbReference type="GO" id="GO:0097169">
    <property type="term" value="C:AIM2 inflammasome complex"/>
    <property type="evidence" value="ECO:0007669"/>
    <property type="project" value="TreeGrafter"/>
</dbReference>
<gene>
    <name evidence="5" type="ORF">J0S82_017439</name>
</gene>
<sequence length="306" mass="34979">DSKMQREYKRILLVVGLENLTDEELQRLKFFLPDELKISKGKLAKANRTEVADMMIQSTGITSVLSKTISIFKKLNYRSPEKKRTVAQQDPARKEGVQKDPLTVTVLKAMKPFEFKTHGGKQKMFHATVANEEDFFLVKVFNMELQDKFTPKKIIVISNYHWHSQFLEVNSTTYVCDAESDQQMSIPQRIKRKAGETPKINKLQTKPLGTIVNGLFIIQKKKEKKDRTAFELNDNTGMMEVLVFGEQKMIHCEEGDKLRLTFFELSKSGKNLQLKSGDHSFIEVGTPEGGQLPSGVVLYICFHRTG</sequence>
<dbReference type="CDD" id="cd08305">
    <property type="entry name" value="Pyrin"/>
    <property type="match status" value="1"/>
</dbReference>
<dbReference type="GO" id="GO:0005654">
    <property type="term" value="C:nucleoplasm"/>
    <property type="evidence" value="ECO:0007669"/>
    <property type="project" value="TreeGrafter"/>
</dbReference>
<dbReference type="InterPro" id="IPR011029">
    <property type="entry name" value="DEATH-like_dom_sf"/>
</dbReference>
<keyword evidence="2" id="KW-0539">Nucleus</keyword>
<accession>A0A8J5ZUR5</accession>
<protein>
    <submittedName>
        <fullName evidence="5">Interferon-inducible protein AIM2</fullName>
    </submittedName>
</protein>
<dbReference type="GO" id="GO:0003690">
    <property type="term" value="F:double-stranded DNA binding"/>
    <property type="evidence" value="ECO:0007669"/>
    <property type="project" value="TreeGrafter"/>
</dbReference>
<dbReference type="FunFam" id="2.40.50.140:FF:000101">
    <property type="entry name" value="Myeloid cell nuclear differentiation antigen"/>
    <property type="match status" value="1"/>
</dbReference>
<dbReference type="PROSITE" id="PS50824">
    <property type="entry name" value="DAPIN"/>
    <property type="match status" value="1"/>
</dbReference>
<feature type="domain" description="Pyrin" evidence="3">
    <location>
        <begin position="4"/>
        <end position="90"/>
    </location>
</feature>
<comment type="caution">
    <text evidence="5">The sequence shown here is derived from an EMBL/GenBank/DDBJ whole genome shotgun (WGS) entry which is preliminary data.</text>
</comment>
<feature type="domain" description="HIN-200" evidence="4">
    <location>
        <begin position="86"/>
        <end position="285"/>
    </location>
</feature>
<evidence type="ECO:0000256" key="1">
    <source>
        <dbReference type="ARBA" id="ARBA00004123"/>
    </source>
</evidence>
<dbReference type="GO" id="GO:0035458">
    <property type="term" value="P:cellular response to interferon-beta"/>
    <property type="evidence" value="ECO:0007669"/>
    <property type="project" value="InterPro"/>
</dbReference>
<dbReference type="SMART" id="SM01289">
    <property type="entry name" value="PYRIN"/>
    <property type="match status" value="1"/>
</dbReference>
<dbReference type="Gene3D" id="1.10.533.10">
    <property type="entry name" value="Death Domain, Fas"/>
    <property type="match status" value="1"/>
</dbReference>
<dbReference type="PANTHER" id="PTHR12200">
    <property type="entry name" value="INTERFERON-INDUCIBLE PROTEIN AIM2 FAMILY MEMBER"/>
    <property type="match status" value="1"/>
</dbReference>
<evidence type="ECO:0000259" key="3">
    <source>
        <dbReference type="PROSITE" id="PS50824"/>
    </source>
</evidence>
<dbReference type="PROSITE" id="PS50834">
    <property type="entry name" value="HIN_200"/>
    <property type="match status" value="1"/>
</dbReference>
<dbReference type="InterPro" id="IPR040205">
    <property type="entry name" value="HIN-200"/>
</dbReference>
<feature type="non-terminal residue" evidence="5">
    <location>
        <position position="1"/>
    </location>
</feature>
<feature type="non-terminal residue" evidence="5">
    <location>
        <position position="306"/>
    </location>
</feature>
<name>A0A8J5ZUR5_GALPY</name>
<dbReference type="Gene3D" id="2.40.50.140">
    <property type="entry name" value="Nucleic acid-binding proteins"/>
    <property type="match status" value="2"/>
</dbReference>
<dbReference type="AlphaFoldDB" id="A0A8J5ZUR5"/>
<proteinExistence type="predicted"/>
<dbReference type="Pfam" id="PF02760">
    <property type="entry name" value="HIN"/>
    <property type="match status" value="1"/>
</dbReference>
<dbReference type="OrthoDB" id="9622064at2759"/>
<dbReference type="SUPFAM" id="SSF159141">
    <property type="entry name" value="HIN-2000 domain-like"/>
    <property type="match status" value="2"/>
</dbReference>
<dbReference type="Pfam" id="PF02758">
    <property type="entry name" value="PYRIN"/>
    <property type="match status" value="1"/>
</dbReference>
<dbReference type="InterPro" id="IPR012340">
    <property type="entry name" value="NA-bd_OB-fold"/>
</dbReference>
<comment type="subcellular location">
    <subcellularLocation>
        <location evidence="1">Nucleus</location>
    </subcellularLocation>
</comment>
<dbReference type="GO" id="GO:0002218">
    <property type="term" value="P:activation of innate immune response"/>
    <property type="evidence" value="ECO:0007669"/>
    <property type="project" value="InterPro"/>
</dbReference>
<dbReference type="FunFam" id="2.40.50.140:FF:000105">
    <property type="entry name" value="Myeloid cell nuclear differentiation antigen"/>
    <property type="match status" value="1"/>
</dbReference>
<organism evidence="5 6">
    <name type="scientific">Galemys pyrenaicus</name>
    <name type="common">Iberian desman</name>
    <name type="synonym">Pyrenean desman</name>
    <dbReference type="NCBI Taxonomy" id="202257"/>
    <lineage>
        <taxon>Eukaryota</taxon>
        <taxon>Metazoa</taxon>
        <taxon>Chordata</taxon>
        <taxon>Craniata</taxon>
        <taxon>Vertebrata</taxon>
        <taxon>Euteleostomi</taxon>
        <taxon>Mammalia</taxon>
        <taxon>Eutheria</taxon>
        <taxon>Laurasiatheria</taxon>
        <taxon>Eulipotyphla</taxon>
        <taxon>Talpidae</taxon>
        <taxon>Galemys</taxon>
    </lineage>
</organism>
<evidence type="ECO:0000259" key="4">
    <source>
        <dbReference type="PROSITE" id="PS50834"/>
    </source>
</evidence>
<dbReference type="Proteomes" id="UP000700334">
    <property type="component" value="Unassembled WGS sequence"/>
</dbReference>
<reference evidence="5" key="1">
    <citation type="journal article" date="2021" name="Evol. Appl.">
        <title>The genome of the Pyrenean desman and the effects of bottlenecks and inbreeding on the genomic landscape of an endangered species.</title>
        <authorList>
            <person name="Escoda L."/>
            <person name="Castresana J."/>
        </authorList>
    </citation>
    <scope>NUCLEOTIDE SEQUENCE</scope>
    <source>
        <strain evidence="5">IBE-C5619</strain>
    </source>
</reference>
<dbReference type="EMBL" id="JAGFMF010011925">
    <property type="protein sequence ID" value="KAG8509921.1"/>
    <property type="molecule type" value="Genomic_DNA"/>
</dbReference>
<evidence type="ECO:0000313" key="5">
    <source>
        <dbReference type="EMBL" id="KAG8509921.1"/>
    </source>
</evidence>
<dbReference type="SUPFAM" id="SSF47986">
    <property type="entry name" value="DEATH domain"/>
    <property type="match status" value="1"/>
</dbReference>
<evidence type="ECO:0000256" key="2">
    <source>
        <dbReference type="ARBA" id="ARBA00023242"/>
    </source>
</evidence>
<keyword evidence="6" id="KW-1185">Reference proteome</keyword>